<dbReference type="AlphaFoldDB" id="A0A2N6N7S4"/>
<accession>A0A2N6N7S4</accession>
<evidence type="ECO:0000313" key="1">
    <source>
        <dbReference type="EMBL" id="PMB63320.1"/>
    </source>
</evidence>
<dbReference type="Proteomes" id="UP000235728">
    <property type="component" value="Unassembled WGS sequence"/>
</dbReference>
<comment type="caution">
    <text evidence="1">The sequence shown here is derived from an EMBL/GenBank/DDBJ whole genome shotgun (WGS) entry which is preliminary data.</text>
</comment>
<dbReference type="EMBL" id="MRVG01000034">
    <property type="protein sequence ID" value="PMB63320.1"/>
    <property type="molecule type" value="Genomic_DNA"/>
</dbReference>
<gene>
    <name evidence="2" type="ORF">BM221_010859</name>
    <name evidence="1" type="ORF">BM221_010870</name>
</gene>
<organism evidence="1 3">
    <name type="scientific">Beauveria bassiana</name>
    <name type="common">White muscardine disease fungus</name>
    <name type="synonym">Tritirachium shiotae</name>
    <dbReference type="NCBI Taxonomy" id="176275"/>
    <lineage>
        <taxon>Eukaryota</taxon>
        <taxon>Fungi</taxon>
        <taxon>Dikarya</taxon>
        <taxon>Ascomycota</taxon>
        <taxon>Pezizomycotina</taxon>
        <taxon>Sordariomycetes</taxon>
        <taxon>Hypocreomycetidae</taxon>
        <taxon>Hypocreales</taxon>
        <taxon>Cordycipitaceae</taxon>
        <taxon>Beauveria</taxon>
    </lineage>
</organism>
<reference evidence="1 3" key="1">
    <citation type="journal article" date="2016" name="Appl. Microbiol. Biotechnol.">
        <title>Characterization of T-DNA insertion mutants with decreased virulence in the entomopathogenic fungus Beauveria bassiana JEF-007.</title>
        <authorList>
            <person name="Kim S."/>
            <person name="Lee S.J."/>
            <person name="Nai Y.S."/>
            <person name="Yu J.S."/>
            <person name="Lee M.R."/>
            <person name="Yang Y.T."/>
            <person name="Kim J.S."/>
        </authorList>
    </citation>
    <scope>NUCLEOTIDE SEQUENCE [LARGE SCALE GENOMIC DNA]</scope>
    <source>
        <strain evidence="1 3">JEF-007</strain>
    </source>
</reference>
<name>A0A2N6N7S4_BEABA</name>
<protein>
    <submittedName>
        <fullName evidence="1">Uncharacterized protein</fullName>
    </submittedName>
</protein>
<dbReference type="EMBL" id="MRVG01000031">
    <property type="protein sequence ID" value="PMB63330.1"/>
    <property type="molecule type" value="Genomic_DNA"/>
</dbReference>
<evidence type="ECO:0000313" key="2">
    <source>
        <dbReference type="EMBL" id="PMB63330.1"/>
    </source>
</evidence>
<proteinExistence type="predicted"/>
<sequence length="19" mass="2245">MFYCRSRRRTRCLLAGVGV</sequence>
<evidence type="ECO:0000313" key="3">
    <source>
        <dbReference type="Proteomes" id="UP000235728"/>
    </source>
</evidence>